<comment type="similarity">
    <text evidence="2">Belongs to the complex I subunit 4L family.</text>
</comment>
<dbReference type="Gene3D" id="1.10.287.3510">
    <property type="match status" value="1"/>
</dbReference>
<dbReference type="EMBL" id="KT215848">
    <property type="protein sequence ID" value="APF47468.1"/>
    <property type="molecule type" value="Genomic_DNA"/>
</dbReference>
<geneLocation type="mitochondrion" evidence="12"/>
<name>A0A6F8AHD0_9HYME</name>
<keyword evidence="12" id="KW-0496">Mitochondrion</keyword>
<evidence type="ECO:0000256" key="11">
    <source>
        <dbReference type="SAM" id="Phobius"/>
    </source>
</evidence>
<feature type="transmembrane region" description="Helical" evidence="11">
    <location>
        <begin position="31"/>
        <end position="49"/>
    </location>
</feature>
<protein>
    <recommendedName>
        <fullName evidence="3">NADH-ubiquinone oxidoreductase chain 4L</fullName>
    </recommendedName>
    <alternativeName>
        <fullName evidence="9">NADH dehydrogenase subunit 4L</fullName>
    </alternativeName>
</protein>
<gene>
    <name evidence="12" type="primary">ND4L</name>
</gene>
<keyword evidence="4 11" id="KW-0812">Transmembrane</keyword>
<evidence type="ECO:0000256" key="8">
    <source>
        <dbReference type="ARBA" id="ARBA00023136"/>
    </source>
</evidence>
<evidence type="ECO:0000313" key="12">
    <source>
        <dbReference type="EMBL" id="APF47468.1"/>
    </source>
</evidence>
<dbReference type="GO" id="GO:0008137">
    <property type="term" value="F:NADH dehydrogenase (ubiquinone) activity"/>
    <property type="evidence" value="ECO:0007669"/>
    <property type="project" value="UniProtKB-EC"/>
</dbReference>
<evidence type="ECO:0000256" key="1">
    <source>
        <dbReference type="ARBA" id="ARBA00004141"/>
    </source>
</evidence>
<feature type="transmembrane region" description="Helical" evidence="11">
    <location>
        <begin position="6"/>
        <end position="24"/>
    </location>
</feature>
<evidence type="ECO:0000256" key="2">
    <source>
        <dbReference type="ARBA" id="ARBA00010519"/>
    </source>
</evidence>
<evidence type="ECO:0000256" key="3">
    <source>
        <dbReference type="ARBA" id="ARBA00016612"/>
    </source>
</evidence>
<evidence type="ECO:0000256" key="5">
    <source>
        <dbReference type="ARBA" id="ARBA00022967"/>
    </source>
</evidence>
<evidence type="ECO:0000256" key="7">
    <source>
        <dbReference type="ARBA" id="ARBA00023027"/>
    </source>
</evidence>
<keyword evidence="6 11" id="KW-1133">Transmembrane helix</keyword>
<accession>A0A6F8AHD0</accession>
<dbReference type="InterPro" id="IPR039428">
    <property type="entry name" value="NUOK/Mnh_C1-like"/>
</dbReference>
<sequence>MLNWEMNFLIILFLISSMMFLSMYKHLLMTLISLEFMIMNLSLMLYLNLSFLNLNIYFIAFFWTICVCESIMGLSILVYLSRKLGNDYTKILNLMN</sequence>
<organism evidence="12">
    <name type="scientific">Snellenius sp. SNS-2016</name>
    <dbReference type="NCBI Taxonomy" id="1911514"/>
    <lineage>
        <taxon>Eukaryota</taxon>
        <taxon>Metazoa</taxon>
        <taxon>Ecdysozoa</taxon>
        <taxon>Arthropoda</taxon>
        <taxon>Hexapoda</taxon>
        <taxon>Insecta</taxon>
        <taxon>Pterygota</taxon>
        <taxon>Neoptera</taxon>
        <taxon>Endopterygota</taxon>
        <taxon>Hymenoptera</taxon>
        <taxon>Apocrita</taxon>
        <taxon>Ichneumonoidea</taxon>
        <taxon>Braconidae</taxon>
        <taxon>Microgastrinae</taxon>
        <taxon>Snellenius</taxon>
    </lineage>
</organism>
<keyword evidence="7" id="KW-0520">NAD</keyword>
<evidence type="ECO:0000256" key="4">
    <source>
        <dbReference type="ARBA" id="ARBA00022692"/>
    </source>
</evidence>
<evidence type="ECO:0000256" key="6">
    <source>
        <dbReference type="ARBA" id="ARBA00022989"/>
    </source>
</evidence>
<reference evidence="12" key="1">
    <citation type="submission" date="2015-06" db="EMBL/GenBank/DDBJ databases">
        <title>Snellenius sp. mitochondrion, partial genome.</title>
        <authorList>
            <person name="Song S.N."/>
            <person name="Chen X.X."/>
        </authorList>
    </citation>
    <scope>NUCLEOTIDE SEQUENCE</scope>
</reference>
<keyword evidence="8 11" id="KW-0472">Membrane</keyword>
<comment type="catalytic activity">
    <reaction evidence="10">
        <text>a ubiquinone + NADH + 5 H(+)(in) = a ubiquinol + NAD(+) + 4 H(+)(out)</text>
        <dbReference type="Rhea" id="RHEA:29091"/>
        <dbReference type="Rhea" id="RHEA-COMP:9565"/>
        <dbReference type="Rhea" id="RHEA-COMP:9566"/>
        <dbReference type="ChEBI" id="CHEBI:15378"/>
        <dbReference type="ChEBI" id="CHEBI:16389"/>
        <dbReference type="ChEBI" id="CHEBI:17976"/>
        <dbReference type="ChEBI" id="CHEBI:57540"/>
        <dbReference type="ChEBI" id="CHEBI:57945"/>
        <dbReference type="EC" id="7.1.1.2"/>
    </reaction>
</comment>
<evidence type="ECO:0000256" key="9">
    <source>
        <dbReference type="ARBA" id="ARBA00031586"/>
    </source>
</evidence>
<dbReference type="Pfam" id="PF00420">
    <property type="entry name" value="Oxidored_q2"/>
    <property type="match status" value="1"/>
</dbReference>
<keyword evidence="5" id="KW-1278">Translocase</keyword>
<feature type="transmembrane region" description="Helical" evidence="11">
    <location>
        <begin position="55"/>
        <end position="80"/>
    </location>
</feature>
<evidence type="ECO:0000256" key="10">
    <source>
        <dbReference type="ARBA" id="ARBA00049551"/>
    </source>
</evidence>
<proteinExistence type="inferred from homology"/>
<dbReference type="AlphaFoldDB" id="A0A6F8AHD0"/>
<comment type="subcellular location">
    <subcellularLocation>
        <location evidence="1">Membrane</location>
        <topology evidence="1">Multi-pass membrane protein</topology>
    </subcellularLocation>
</comment>
<dbReference type="GO" id="GO:0016020">
    <property type="term" value="C:membrane"/>
    <property type="evidence" value="ECO:0007669"/>
    <property type="project" value="UniProtKB-SubCell"/>
</dbReference>